<evidence type="ECO:0000256" key="4">
    <source>
        <dbReference type="ARBA" id="ARBA00022989"/>
    </source>
</evidence>
<dbReference type="Pfam" id="PF07690">
    <property type="entry name" value="MFS_1"/>
    <property type="match status" value="1"/>
</dbReference>
<evidence type="ECO:0000313" key="7">
    <source>
        <dbReference type="EMBL" id="CAG5081514.1"/>
    </source>
</evidence>
<feature type="transmembrane region" description="Helical" evidence="6">
    <location>
        <begin position="83"/>
        <end position="106"/>
    </location>
</feature>
<accession>A0ABM8V1R1</accession>
<evidence type="ECO:0000256" key="3">
    <source>
        <dbReference type="ARBA" id="ARBA00022692"/>
    </source>
</evidence>
<feature type="transmembrane region" description="Helical" evidence="6">
    <location>
        <begin position="118"/>
        <end position="139"/>
    </location>
</feature>
<dbReference type="PANTHER" id="PTHR43124:SF3">
    <property type="entry name" value="CHLORAMPHENICOL EFFLUX PUMP RV0191"/>
    <property type="match status" value="1"/>
</dbReference>
<keyword evidence="8" id="KW-1185">Reference proteome</keyword>
<dbReference type="InterPro" id="IPR050189">
    <property type="entry name" value="MFS_Efflux_Transporters"/>
</dbReference>
<feature type="transmembrane region" description="Helical" evidence="6">
    <location>
        <begin position="59"/>
        <end position="77"/>
    </location>
</feature>
<keyword evidence="3 6" id="KW-0812">Transmembrane</keyword>
<dbReference type="InterPro" id="IPR036259">
    <property type="entry name" value="MFS_trans_sf"/>
</dbReference>
<name>A0ABM8V1R1_THEXY</name>
<keyword evidence="4 6" id="KW-1133">Transmembrane helix</keyword>
<dbReference type="InterPro" id="IPR011701">
    <property type="entry name" value="MFS"/>
</dbReference>
<dbReference type="Gene3D" id="1.20.1250.20">
    <property type="entry name" value="MFS general substrate transporter like domains"/>
    <property type="match status" value="1"/>
</dbReference>
<comment type="subcellular location">
    <subcellularLocation>
        <location evidence="1">Cell membrane</location>
        <topology evidence="1">Multi-pass membrane protein</topology>
    </subcellularLocation>
</comment>
<organism evidence="7 8">
    <name type="scientific">Thermobacillus xylanilyticus</name>
    <dbReference type="NCBI Taxonomy" id="76633"/>
    <lineage>
        <taxon>Bacteria</taxon>
        <taxon>Bacillati</taxon>
        <taxon>Bacillota</taxon>
        <taxon>Bacilli</taxon>
        <taxon>Bacillales</taxon>
        <taxon>Paenibacillaceae</taxon>
        <taxon>Thermobacillus</taxon>
    </lineage>
</organism>
<sequence>MFGFGGVFAGYTYISPFLLQITGLSERSVSVMLLVFGIGAAISNWIGGRLADRHLMLTLYGALALLALTMAVFPLLGGEPVPAAVLVLIWGMAGFALVPPLNMLVLQKAGEAADLASSLNISAFNVGNALGAALGGAAIQSGLALRGAPAAGALIGVIGLATLSAAAAADRRRRMRAARE</sequence>
<comment type="caution">
    <text evidence="7">The sequence shown here is derived from an EMBL/GenBank/DDBJ whole genome shotgun (WGS) entry which is preliminary data.</text>
</comment>
<dbReference type="EMBL" id="CAJRAY010000023">
    <property type="protein sequence ID" value="CAG5081514.1"/>
    <property type="molecule type" value="Genomic_DNA"/>
</dbReference>
<dbReference type="Proteomes" id="UP000681526">
    <property type="component" value="Unassembled WGS sequence"/>
</dbReference>
<evidence type="ECO:0000256" key="1">
    <source>
        <dbReference type="ARBA" id="ARBA00004651"/>
    </source>
</evidence>
<evidence type="ECO:0000256" key="2">
    <source>
        <dbReference type="ARBA" id="ARBA00022475"/>
    </source>
</evidence>
<keyword evidence="5 6" id="KW-0472">Membrane</keyword>
<reference evidence="7 8" key="1">
    <citation type="submission" date="2021-04" db="EMBL/GenBank/DDBJ databases">
        <authorList>
            <person name="Rakotoarivonina H."/>
        </authorList>
    </citation>
    <scope>NUCLEOTIDE SEQUENCE [LARGE SCALE GENOMIC DNA]</scope>
    <source>
        <strain evidence="7 8">XE</strain>
    </source>
</reference>
<proteinExistence type="predicted"/>
<dbReference type="SUPFAM" id="SSF103473">
    <property type="entry name" value="MFS general substrate transporter"/>
    <property type="match status" value="1"/>
</dbReference>
<evidence type="ECO:0000256" key="5">
    <source>
        <dbReference type="ARBA" id="ARBA00023136"/>
    </source>
</evidence>
<feature type="transmembrane region" description="Helical" evidence="6">
    <location>
        <begin position="28"/>
        <end position="47"/>
    </location>
</feature>
<evidence type="ECO:0000313" key="8">
    <source>
        <dbReference type="Proteomes" id="UP000681526"/>
    </source>
</evidence>
<gene>
    <name evidence="7" type="ORF">TXXE_05125</name>
</gene>
<feature type="transmembrane region" description="Helical" evidence="6">
    <location>
        <begin position="151"/>
        <end position="169"/>
    </location>
</feature>
<evidence type="ECO:0000256" key="6">
    <source>
        <dbReference type="SAM" id="Phobius"/>
    </source>
</evidence>
<protein>
    <submittedName>
        <fullName evidence="7">Major facilitator family transporter</fullName>
    </submittedName>
</protein>
<keyword evidence="2" id="KW-1003">Cell membrane</keyword>
<dbReference type="PANTHER" id="PTHR43124">
    <property type="entry name" value="PURINE EFFLUX PUMP PBUE"/>
    <property type="match status" value="1"/>
</dbReference>